<name>A0AAN6YAX5_9PEZI</name>
<keyword evidence="1" id="KW-0732">Signal</keyword>
<feature type="chain" id="PRO_5042982575" evidence="1">
    <location>
        <begin position="22"/>
        <end position="408"/>
    </location>
</feature>
<gene>
    <name evidence="2" type="ORF">QBC37DRAFT_372173</name>
</gene>
<proteinExistence type="predicted"/>
<organism evidence="2 3">
    <name type="scientific">Rhypophila decipiens</name>
    <dbReference type="NCBI Taxonomy" id="261697"/>
    <lineage>
        <taxon>Eukaryota</taxon>
        <taxon>Fungi</taxon>
        <taxon>Dikarya</taxon>
        <taxon>Ascomycota</taxon>
        <taxon>Pezizomycotina</taxon>
        <taxon>Sordariomycetes</taxon>
        <taxon>Sordariomycetidae</taxon>
        <taxon>Sordariales</taxon>
        <taxon>Naviculisporaceae</taxon>
        <taxon>Rhypophila</taxon>
    </lineage>
</organism>
<reference evidence="2" key="2">
    <citation type="submission" date="2023-05" db="EMBL/GenBank/DDBJ databases">
        <authorList>
            <consortium name="Lawrence Berkeley National Laboratory"/>
            <person name="Steindorff A."/>
            <person name="Hensen N."/>
            <person name="Bonometti L."/>
            <person name="Westerberg I."/>
            <person name="Brannstrom I.O."/>
            <person name="Guillou S."/>
            <person name="Cros-Aarteil S."/>
            <person name="Calhoun S."/>
            <person name="Haridas S."/>
            <person name="Kuo A."/>
            <person name="Mondo S."/>
            <person name="Pangilinan J."/>
            <person name="Riley R."/>
            <person name="Labutti K."/>
            <person name="Andreopoulos B."/>
            <person name="Lipzen A."/>
            <person name="Chen C."/>
            <person name="Yanf M."/>
            <person name="Daum C."/>
            <person name="Ng V."/>
            <person name="Clum A."/>
            <person name="Ohm R."/>
            <person name="Martin F."/>
            <person name="Silar P."/>
            <person name="Natvig D."/>
            <person name="Lalanne C."/>
            <person name="Gautier V."/>
            <person name="Ament-Velasquez S.L."/>
            <person name="Kruys A."/>
            <person name="Hutchinson M.I."/>
            <person name="Powell A.J."/>
            <person name="Barry K."/>
            <person name="Miller A.N."/>
            <person name="Grigoriev I.V."/>
            <person name="Debuchy R."/>
            <person name="Gladieux P."/>
            <person name="Thoren M.H."/>
            <person name="Johannesson H."/>
        </authorList>
    </citation>
    <scope>NUCLEOTIDE SEQUENCE</scope>
    <source>
        <strain evidence="2">PSN293</strain>
    </source>
</reference>
<feature type="signal peptide" evidence="1">
    <location>
        <begin position="1"/>
        <end position="21"/>
    </location>
</feature>
<accession>A0AAN6YAX5</accession>
<comment type="caution">
    <text evidence="2">The sequence shown here is derived from an EMBL/GenBank/DDBJ whole genome shotgun (WGS) entry which is preliminary data.</text>
</comment>
<sequence length="408" mass="43593">MNHSLGLFILGWITIASLSQARTSLVISEVTLTGVTVQSTGSPTARYTLPTPTCSLGVISLSSARLSRNEQSENQSLSIYFGKNFTVPEYLGVLIDGEQYLLDASSNASSAMRMALTIPGNESLVFDQTGMYYFSAACGFVVLVDGFLEQIAAMINTTVQRTTSARPAGEKELPITNFTVLVEANAAIARKLRSPHVSFGPSPCELVSKGVTGGWHKYLWSCEQPGEESAEKQCERSLQAWLRPSNGTSPTLDGHSSFYFLRFIAKAWPALASLFPTMSSTFGKGLSWLSNVESTMADIVQFNSKNICQHAHADDLYTLALSDPGLTRVYTLGVWSSVPVPTITAFIGGEAQLDTVVSPTKQPPRVVNPSQTGLPTVTVTSLTPVTDSVVGGTTSGPTLATTTAVKDV</sequence>
<dbReference type="Proteomes" id="UP001301769">
    <property type="component" value="Unassembled WGS sequence"/>
</dbReference>
<reference evidence="2" key="1">
    <citation type="journal article" date="2023" name="Mol. Phylogenet. Evol.">
        <title>Genome-scale phylogeny and comparative genomics of the fungal order Sordariales.</title>
        <authorList>
            <person name="Hensen N."/>
            <person name="Bonometti L."/>
            <person name="Westerberg I."/>
            <person name="Brannstrom I.O."/>
            <person name="Guillou S."/>
            <person name="Cros-Aarteil S."/>
            <person name="Calhoun S."/>
            <person name="Haridas S."/>
            <person name="Kuo A."/>
            <person name="Mondo S."/>
            <person name="Pangilinan J."/>
            <person name="Riley R."/>
            <person name="LaButti K."/>
            <person name="Andreopoulos B."/>
            <person name="Lipzen A."/>
            <person name="Chen C."/>
            <person name="Yan M."/>
            <person name="Daum C."/>
            <person name="Ng V."/>
            <person name="Clum A."/>
            <person name="Steindorff A."/>
            <person name="Ohm R.A."/>
            <person name="Martin F."/>
            <person name="Silar P."/>
            <person name="Natvig D.O."/>
            <person name="Lalanne C."/>
            <person name="Gautier V."/>
            <person name="Ament-Velasquez S.L."/>
            <person name="Kruys A."/>
            <person name="Hutchinson M.I."/>
            <person name="Powell A.J."/>
            <person name="Barry K."/>
            <person name="Miller A.N."/>
            <person name="Grigoriev I.V."/>
            <person name="Debuchy R."/>
            <person name="Gladieux P."/>
            <person name="Hiltunen Thoren M."/>
            <person name="Johannesson H."/>
        </authorList>
    </citation>
    <scope>NUCLEOTIDE SEQUENCE</scope>
    <source>
        <strain evidence="2">PSN293</strain>
    </source>
</reference>
<dbReference type="AlphaFoldDB" id="A0AAN6YAX5"/>
<keyword evidence="3" id="KW-1185">Reference proteome</keyword>
<evidence type="ECO:0000256" key="1">
    <source>
        <dbReference type="SAM" id="SignalP"/>
    </source>
</evidence>
<protein>
    <submittedName>
        <fullName evidence="2">Uncharacterized protein</fullName>
    </submittedName>
</protein>
<evidence type="ECO:0000313" key="3">
    <source>
        <dbReference type="Proteomes" id="UP001301769"/>
    </source>
</evidence>
<dbReference type="EMBL" id="MU858082">
    <property type="protein sequence ID" value="KAK4215220.1"/>
    <property type="molecule type" value="Genomic_DNA"/>
</dbReference>
<evidence type="ECO:0000313" key="2">
    <source>
        <dbReference type="EMBL" id="KAK4215220.1"/>
    </source>
</evidence>